<reference evidence="7 8" key="1">
    <citation type="submission" date="2018-01" db="EMBL/GenBank/DDBJ databases">
        <title>Metagenomic assembled genomes from two thermal pools in the Uzon Caldera, Kamchatka, Russia.</title>
        <authorList>
            <person name="Wilkins L."/>
            <person name="Ettinger C."/>
        </authorList>
    </citation>
    <scope>NUCLEOTIDE SEQUENCE [LARGE SCALE GENOMIC DNA]</scope>
    <source>
        <strain evidence="7">ZAV-15</strain>
    </source>
</reference>
<evidence type="ECO:0000256" key="5">
    <source>
        <dbReference type="RuleBase" id="RU003582"/>
    </source>
</evidence>
<gene>
    <name evidence="3" type="primary">nuoC</name>
    <name evidence="7" type="ORF">C0197_01430</name>
</gene>
<evidence type="ECO:0000256" key="2">
    <source>
        <dbReference type="ARBA" id="ARBA00022448"/>
    </source>
</evidence>
<keyword evidence="2 3" id="KW-0813">Transport</keyword>
<evidence type="ECO:0000313" key="7">
    <source>
        <dbReference type="EMBL" id="PMP64023.1"/>
    </source>
</evidence>
<dbReference type="NCBIfam" id="TIGR01961">
    <property type="entry name" value="NuoC_fam"/>
    <property type="match status" value="1"/>
</dbReference>
<evidence type="ECO:0000313" key="8">
    <source>
        <dbReference type="Proteomes" id="UP000235731"/>
    </source>
</evidence>
<dbReference type="GO" id="GO:0005886">
    <property type="term" value="C:plasma membrane"/>
    <property type="evidence" value="ECO:0007669"/>
    <property type="project" value="UniProtKB-SubCell"/>
</dbReference>
<dbReference type="PANTHER" id="PTHR10884">
    <property type="entry name" value="NADH DEHYDROGENASE UBIQUINONE IRON-SULFUR PROTEIN 3"/>
    <property type="match status" value="1"/>
</dbReference>
<comment type="caution">
    <text evidence="7">The sequence shown here is derived from an EMBL/GenBank/DDBJ whole genome shotgun (WGS) entry which is preliminary data.</text>
</comment>
<comment type="similarity">
    <text evidence="1 3 4">Belongs to the complex I 30 kDa subunit family.</text>
</comment>
<dbReference type="InterPro" id="IPR010218">
    <property type="entry name" value="NADH_DH_suC"/>
</dbReference>
<evidence type="ECO:0000256" key="3">
    <source>
        <dbReference type="HAMAP-Rule" id="MF_01357"/>
    </source>
</evidence>
<dbReference type="InterPro" id="IPR037232">
    <property type="entry name" value="NADH_quin_OxRdtase_su_C/D-like"/>
</dbReference>
<keyword evidence="3 5" id="KW-0874">Quinone</keyword>
<protein>
    <recommendedName>
        <fullName evidence="3">NADH-quinone oxidoreductase subunit C</fullName>
        <ecNumber evidence="3">7.1.1.-</ecNumber>
    </recommendedName>
    <alternativeName>
        <fullName evidence="3">NADH dehydrogenase I subunit C</fullName>
    </alternativeName>
    <alternativeName>
        <fullName evidence="3">NDH-1 subunit C</fullName>
    </alternativeName>
</protein>
<keyword evidence="3" id="KW-1003">Cell membrane</keyword>
<dbReference type="GO" id="GO:0048038">
    <property type="term" value="F:quinone binding"/>
    <property type="evidence" value="ECO:0007669"/>
    <property type="project" value="UniProtKB-KW"/>
</dbReference>
<comment type="catalytic activity">
    <reaction evidence="3 5">
        <text>a quinone + NADH + 5 H(+)(in) = a quinol + NAD(+) + 4 H(+)(out)</text>
        <dbReference type="Rhea" id="RHEA:57888"/>
        <dbReference type="ChEBI" id="CHEBI:15378"/>
        <dbReference type="ChEBI" id="CHEBI:24646"/>
        <dbReference type="ChEBI" id="CHEBI:57540"/>
        <dbReference type="ChEBI" id="CHEBI:57945"/>
        <dbReference type="ChEBI" id="CHEBI:132124"/>
    </reaction>
</comment>
<dbReference type="Gene3D" id="3.30.460.80">
    <property type="entry name" value="NADH:ubiquinone oxidoreductase, 30kDa subunit"/>
    <property type="match status" value="1"/>
</dbReference>
<dbReference type="GO" id="GO:0050136">
    <property type="term" value="F:NADH dehydrogenase (quinone) (non-electrogenic) activity"/>
    <property type="evidence" value="ECO:0007669"/>
    <property type="project" value="UniProtKB-UniRule"/>
</dbReference>
<evidence type="ECO:0000259" key="6">
    <source>
        <dbReference type="Pfam" id="PF00329"/>
    </source>
</evidence>
<sequence>MEELYKEINERFSKFLLKLEEKDCPVITVKREGFLDFIEFLKDFGFKHLIDLCGVDYLNYKPEKKEERFEVVYHLYNFEKRALIRVKVPIPESDCWQYSLTFLWETSNWFERECWDMFGIKFKGHPDLRRLLMPEDWEGFPLRKDYPLYLEEDKEWKGYKELKRKTKGEHS</sequence>
<feature type="domain" description="NADH:ubiquinone oxidoreductase 30kDa subunit" evidence="6">
    <location>
        <begin position="27"/>
        <end position="148"/>
    </location>
</feature>
<organism evidence="7 8">
    <name type="scientific">Caldimicrobium thiodismutans</name>
    <dbReference type="NCBI Taxonomy" id="1653476"/>
    <lineage>
        <taxon>Bacteria</taxon>
        <taxon>Pseudomonadati</taxon>
        <taxon>Thermodesulfobacteriota</taxon>
        <taxon>Thermodesulfobacteria</taxon>
        <taxon>Thermodesulfobacteriales</taxon>
        <taxon>Thermodesulfobacteriaceae</taxon>
        <taxon>Caldimicrobium</taxon>
    </lineage>
</organism>
<dbReference type="EMBL" id="PNIE01000022">
    <property type="protein sequence ID" value="PMP64023.1"/>
    <property type="molecule type" value="Genomic_DNA"/>
</dbReference>
<dbReference type="InterPro" id="IPR001268">
    <property type="entry name" value="NADH_UbQ_OxRdtase_30kDa_su"/>
</dbReference>
<dbReference type="EC" id="7.1.1.-" evidence="3"/>
<dbReference type="Proteomes" id="UP000235731">
    <property type="component" value="Unassembled WGS sequence"/>
</dbReference>
<evidence type="ECO:0000256" key="1">
    <source>
        <dbReference type="ARBA" id="ARBA00007569"/>
    </source>
</evidence>
<dbReference type="HAMAP" id="MF_01357">
    <property type="entry name" value="NDH1_NuoC"/>
    <property type="match status" value="1"/>
</dbReference>
<comment type="subunit">
    <text evidence="3">NDH-1 is composed of 14 different subunits. Subunits NuoB, C, D, E, F, and G constitute the peripheral sector of the complex.</text>
</comment>
<comment type="subcellular location">
    <subcellularLocation>
        <location evidence="3">Cell membrane</location>
        <topology evidence="3">Peripheral membrane protein</topology>
        <orientation evidence="3">Cytoplasmic side</orientation>
    </subcellularLocation>
</comment>
<keyword evidence="3 4" id="KW-0520">NAD</keyword>
<keyword evidence="3 4" id="KW-1278">Translocase</keyword>
<dbReference type="PANTHER" id="PTHR10884:SF14">
    <property type="entry name" value="NADH DEHYDROGENASE [UBIQUINONE] IRON-SULFUR PROTEIN 3, MITOCHONDRIAL"/>
    <property type="match status" value="1"/>
</dbReference>
<comment type="function">
    <text evidence="3">NDH-1 shuttles electrons from NADH, via FMN and iron-sulfur (Fe-S) centers, to quinones in the respiratory chain. The immediate electron acceptor for the enzyme in this species is believed to be ubiquinone. Couples the redox reaction to proton translocation (for every two electrons transferred, four hydrogen ions are translocated across the cytoplasmic membrane), and thus conserves the redox energy in a proton gradient.</text>
</comment>
<keyword evidence="3" id="KW-0830">Ubiquinone</keyword>
<dbReference type="GO" id="GO:0008137">
    <property type="term" value="F:NADH dehydrogenase (ubiquinone) activity"/>
    <property type="evidence" value="ECO:0007669"/>
    <property type="project" value="InterPro"/>
</dbReference>
<dbReference type="SUPFAM" id="SSF143243">
    <property type="entry name" value="Nqo5-like"/>
    <property type="match status" value="1"/>
</dbReference>
<dbReference type="Pfam" id="PF00329">
    <property type="entry name" value="Complex1_30kDa"/>
    <property type="match status" value="1"/>
</dbReference>
<name>A0A2N7PKT0_9BACT</name>
<dbReference type="InterPro" id="IPR020396">
    <property type="entry name" value="NADH_UbQ_OxRdtase_CS"/>
</dbReference>
<evidence type="ECO:0000256" key="4">
    <source>
        <dbReference type="RuleBase" id="RU003456"/>
    </source>
</evidence>
<accession>A0A2N7PKT0</accession>
<keyword evidence="3" id="KW-0472">Membrane</keyword>
<proteinExistence type="inferred from homology"/>
<dbReference type="PROSITE" id="PS00542">
    <property type="entry name" value="COMPLEX1_30K"/>
    <property type="match status" value="1"/>
</dbReference>
<dbReference type="AlphaFoldDB" id="A0A2N7PKT0"/>